<keyword evidence="3" id="KW-1185">Reference proteome</keyword>
<dbReference type="AlphaFoldDB" id="A0A9X1XQR1"/>
<feature type="transmembrane region" description="Helical" evidence="1">
    <location>
        <begin position="6"/>
        <end position="24"/>
    </location>
</feature>
<gene>
    <name evidence="2" type="ORF">MW871_07120</name>
</gene>
<evidence type="ECO:0000313" key="3">
    <source>
        <dbReference type="Proteomes" id="UP001139260"/>
    </source>
</evidence>
<accession>A0A9X1XQR1</accession>
<dbReference type="EMBL" id="JALNUB010000004">
    <property type="protein sequence ID" value="MCK8141664.1"/>
    <property type="molecule type" value="Genomic_DNA"/>
</dbReference>
<sequence>MDTSIAIIGLVLTVLIALPIFYSIRSNSMNKSKIEKIKAEFSQNNRFKFETTETLNKKVMALDEKNKGFLLMDFNLKSEKNSFVDLKDIQTSKLVVTKDNSGETITQIDLEFHYKENKKIKSVPFYKIENDQMGQLCLYEDHQLAKKYKQIIDNCISI</sequence>
<protein>
    <submittedName>
        <fullName evidence="2">Uncharacterized protein</fullName>
    </submittedName>
</protein>
<comment type="caution">
    <text evidence="2">The sequence shown here is derived from an EMBL/GenBank/DDBJ whole genome shotgun (WGS) entry which is preliminary data.</text>
</comment>
<keyword evidence="1" id="KW-1133">Transmembrane helix</keyword>
<keyword evidence="1" id="KW-0812">Transmembrane</keyword>
<proteinExistence type="predicted"/>
<keyword evidence="1" id="KW-0472">Membrane</keyword>
<dbReference type="Proteomes" id="UP001139260">
    <property type="component" value="Unassembled WGS sequence"/>
</dbReference>
<evidence type="ECO:0000313" key="2">
    <source>
        <dbReference type="EMBL" id="MCK8141664.1"/>
    </source>
</evidence>
<reference evidence="2" key="1">
    <citation type="submission" date="2022-04" db="EMBL/GenBank/DDBJ databases">
        <title>Flavobacterium pygoscelis sp. nov. isolated from Chinstrap chick (Pygoscelis antarcticus).</title>
        <authorList>
            <person name="Irgang R."/>
            <person name="Poblete-Morales M."/>
            <person name="Avendano-Herrera R."/>
        </authorList>
    </citation>
    <scope>NUCLEOTIDE SEQUENCE</scope>
    <source>
        <strain evidence="2">I-SCBP12n</strain>
    </source>
</reference>
<evidence type="ECO:0000256" key="1">
    <source>
        <dbReference type="SAM" id="Phobius"/>
    </source>
</evidence>
<organism evidence="2 3">
    <name type="scientific">Flavobacterium pygoscelis</name>
    <dbReference type="NCBI Taxonomy" id="2893176"/>
    <lineage>
        <taxon>Bacteria</taxon>
        <taxon>Pseudomonadati</taxon>
        <taxon>Bacteroidota</taxon>
        <taxon>Flavobacteriia</taxon>
        <taxon>Flavobacteriales</taxon>
        <taxon>Flavobacteriaceae</taxon>
        <taxon>Flavobacterium</taxon>
    </lineage>
</organism>
<dbReference type="RefSeq" id="WP_248428074.1">
    <property type="nucleotide sequence ID" value="NZ_JALNUB010000004.1"/>
</dbReference>
<name>A0A9X1XQR1_9FLAO</name>